<gene>
    <name evidence="2" type="ORF">EsVE80_17690</name>
</gene>
<dbReference type="KEGG" id="esg:EsVE80_17690"/>
<dbReference type="Proteomes" id="UP000502998">
    <property type="component" value="Chromosome"/>
</dbReference>
<feature type="transmembrane region" description="Helical" evidence="1">
    <location>
        <begin position="12"/>
        <end position="31"/>
    </location>
</feature>
<feature type="transmembrane region" description="Helical" evidence="1">
    <location>
        <begin position="37"/>
        <end position="53"/>
    </location>
</feature>
<feature type="transmembrane region" description="Helical" evidence="1">
    <location>
        <begin position="83"/>
        <end position="103"/>
    </location>
</feature>
<evidence type="ECO:0000313" key="2">
    <source>
        <dbReference type="EMBL" id="BCA86246.1"/>
    </source>
</evidence>
<proteinExistence type="predicted"/>
<protein>
    <submittedName>
        <fullName evidence="2">Uncharacterized protein</fullName>
    </submittedName>
</protein>
<feature type="transmembrane region" description="Helical" evidence="1">
    <location>
        <begin position="58"/>
        <end position="77"/>
    </location>
</feature>
<keyword evidence="1" id="KW-0812">Transmembrane</keyword>
<accession>A0A679ILU1</accession>
<reference evidence="2 3" key="1">
    <citation type="submission" date="2020-02" db="EMBL/GenBank/DDBJ databases">
        <title>Characterization of vanA genotype vancomycin-resistant Enterococcus saigonensis VE80.</title>
        <authorList>
            <person name="Harada T."/>
            <person name="Motooka D."/>
            <person name="Nakamura S."/>
            <person name="Yamamoto Y."/>
            <person name="Kawahara R."/>
            <person name="Kawatsu K."/>
        </authorList>
    </citation>
    <scope>NUCLEOTIDE SEQUENCE [LARGE SCALE GENOMIC DNA]</scope>
    <source>
        <strain evidence="2 3">VE80</strain>
    </source>
</reference>
<keyword evidence="1" id="KW-1133">Transmembrane helix</keyword>
<keyword evidence="1" id="KW-0472">Membrane</keyword>
<evidence type="ECO:0000313" key="3">
    <source>
        <dbReference type="Proteomes" id="UP000502998"/>
    </source>
</evidence>
<sequence>MKNIRYRIPLEVGVILIMFLSLIQDMILYNFVDRQTFYYANLLVFLGILFGMLGTSLFVVIICMLMVGIGSFILYFFPIVMSSWLKVYLILIVPTFTLIGYFIKTDIFLRKRLISSRKEIASFLKNTEALTGLGSMNSFVENYNRFLNTMTLRPKLDRALAISMFMSII</sequence>
<dbReference type="EMBL" id="AP022822">
    <property type="protein sequence ID" value="BCA86246.1"/>
    <property type="molecule type" value="Genomic_DNA"/>
</dbReference>
<name>A0A679ILU1_9ENTE</name>
<dbReference type="AlphaFoldDB" id="A0A679ILU1"/>
<keyword evidence="3" id="KW-1185">Reference proteome</keyword>
<evidence type="ECO:0000256" key="1">
    <source>
        <dbReference type="SAM" id="Phobius"/>
    </source>
</evidence>
<dbReference type="RefSeq" id="WP_232061177.1">
    <property type="nucleotide sequence ID" value="NZ_AP022822.1"/>
</dbReference>
<organism evidence="2 3">
    <name type="scientific">Enterococcus saigonensis</name>
    <dbReference type="NCBI Taxonomy" id="1805431"/>
    <lineage>
        <taxon>Bacteria</taxon>
        <taxon>Bacillati</taxon>
        <taxon>Bacillota</taxon>
        <taxon>Bacilli</taxon>
        <taxon>Lactobacillales</taxon>
        <taxon>Enterococcaceae</taxon>
        <taxon>Enterococcus</taxon>
    </lineage>
</organism>